<dbReference type="EMBL" id="BFAZ01000014">
    <property type="protein sequence ID" value="GBF44517.1"/>
    <property type="molecule type" value="Genomic_DNA"/>
</dbReference>
<reference evidence="3" key="1">
    <citation type="journal article" date="2019" name="Microbiol. Immunol.">
        <title>Molecular and phenotypic characterization of Leptospira johnsonii sp. nov., Leptospira ellinghausenii sp. nov. and Leptospira ryugenii sp. nov. isolated from soil and water in Japan.</title>
        <authorList>
            <person name="Masuzawa T."/>
            <person name="Saito M."/>
            <person name="Nakao R."/>
            <person name="Nikaido Y."/>
            <person name="Matsumoto M."/>
            <person name="Ogawa M."/>
            <person name="Yokoyama M."/>
            <person name="Hidaka Y."/>
            <person name="Tomita J."/>
            <person name="Sakakibara K."/>
            <person name="Suzuki K."/>
            <person name="Yasuda S."/>
            <person name="Sato H."/>
            <person name="Yamaguchi M."/>
            <person name="Yoshida S.I."/>
            <person name="Koizumi N."/>
            <person name="Kawamura Y."/>
        </authorList>
    </citation>
    <scope>NUCLEOTIDE SEQUENCE [LARGE SCALE GENOMIC DNA]</scope>
    <source>
        <strain evidence="3">E18</strain>
    </source>
</reference>
<dbReference type="Proteomes" id="UP000245206">
    <property type="component" value="Unassembled WGS sequence"/>
</dbReference>
<dbReference type="RefSeq" id="WP_108961488.1">
    <property type="nucleotide sequence ID" value="NZ_BFAZ01000014.1"/>
</dbReference>
<comment type="caution">
    <text evidence="2">The sequence shown here is derived from an EMBL/GenBank/DDBJ whole genome shotgun (WGS) entry which is preliminary data.</text>
</comment>
<evidence type="ECO:0000313" key="3">
    <source>
        <dbReference type="Proteomes" id="UP000245206"/>
    </source>
</evidence>
<keyword evidence="2" id="KW-0540">Nuclease</keyword>
<proteinExistence type="predicted"/>
<sequence>MQKFKLRAGHIRTLLHNQNFKCYVSGMELTYDNIEIEHIIPLTMGGEHSFENLCLVDRSLKELKRFKTKEEIIELCKIILANELQLSNN</sequence>
<evidence type="ECO:0000313" key="2">
    <source>
        <dbReference type="EMBL" id="GBF44517.1"/>
    </source>
</evidence>
<dbReference type="CDD" id="cd00085">
    <property type="entry name" value="HNHc"/>
    <property type="match status" value="1"/>
</dbReference>
<protein>
    <submittedName>
        <fullName evidence="2">HNH endonuclease</fullName>
    </submittedName>
</protein>
<accession>A0A2P2DIN5</accession>
<dbReference type="OrthoDB" id="336037at2"/>
<gene>
    <name evidence="2" type="ORF">LPTSP2_38200</name>
</gene>
<dbReference type="AlphaFoldDB" id="A0A2P2DIN5"/>
<dbReference type="InterPro" id="IPR003615">
    <property type="entry name" value="HNH_nuc"/>
</dbReference>
<dbReference type="Gene3D" id="1.10.30.50">
    <property type="match status" value="1"/>
</dbReference>
<name>A0A2P2DIN5_9LEPT</name>
<feature type="domain" description="HNH nuclease" evidence="1">
    <location>
        <begin position="28"/>
        <end position="65"/>
    </location>
</feature>
<dbReference type="GO" id="GO:0004519">
    <property type="term" value="F:endonuclease activity"/>
    <property type="evidence" value="ECO:0007669"/>
    <property type="project" value="UniProtKB-KW"/>
</dbReference>
<organism evidence="2 3">
    <name type="scientific">Leptospira ellinghausenii</name>
    <dbReference type="NCBI Taxonomy" id="1917822"/>
    <lineage>
        <taxon>Bacteria</taxon>
        <taxon>Pseudomonadati</taxon>
        <taxon>Spirochaetota</taxon>
        <taxon>Spirochaetia</taxon>
        <taxon>Leptospirales</taxon>
        <taxon>Leptospiraceae</taxon>
        <taxon>Leptospira</taxon>
    </lineage>
</organism>
<evidence type="ECO:0000259" key="1">
    <source>
        <dbReference type="Pfam" id="PF13395"/>
    </source>
</evidence>
<keyword evidence="2" id="KW-0378">Hydrolase</keyword>
<keyword evidence="2" id="KW-0255">Endonuclease</keyword>
<dbReference type="Pfam" id="PF13395">
    <property type="entry name" value="HNH_4"/>
    <property type="match status" value="1"/>
</dbReference>
<keyword evidence="3" id="KW-1185">Reference proteome</keyword>